<dbReference type="InterPro" id="IPR000409">
    <property type="entry name" value="BEACH_dom"/>
</dbReference>
<dbReference type="EMBL" id="CCKQ01002495">
    <property type="protein sequence ID" value="CDW73591.1"/>
    <property type="molecule type" value="Genomic_DNA"/>
</dbReference>
<feature type="compositionally biased region" description="Basic and acidic residues" evidence="2">
    <location>
        <begin position="577"/>
        <end position="586"/>
    </location>
</feature>
<dbReference type="SUPFAM" id="SSF81837">
    <property type="entry name" value="BEACH domain"/>
    <property type="match status" value="1"/>
</dbReference>
<dbReference type="PROSITE" id="PS50082">
    <property type="entry name" value="WD_REPEATS_2"/>
    <property type="match status" value="1"/>
</dbReference>
<dbReference type="InterPro" id="IPR015943">
    <property type="entry name" value="WD40/YVTN_repeat-like_dom_sf"/>
</dbReference>
<reference evidence="4 5" key="1">
    <citation type="submission" date="2014-06" db="EMBL/GenBank/DDBJ databases">
        <authorList>
            <person name="Swart Estienne"/>
        </authorList>
    </citation>
    <scope>NUCLEOTIDE SEQUENCE [LARGE SCALE GENOMIC DNA]</scope>
    <source>
        <strain evidence="4 5">130c</strain>
    </source>
</reference>
<dbReference type="InterPro" id="IPR036372">
    <property type="entry name" value="BEACH_dom_sf"/>
</dbReference>
<evidence type="ECO:0000313" key="4">
    <source>
        <dbReference type="EMBL" id="CDW73591.1"/>
    </source>
</evidence>
<evidence type="ECO:0000256" key="2">
    <source>
        <dbReference type="SAM" id="MobiDB-lite"/>
    </source>
</evidence>
<dbReference type="AlphaFoldDB" id="A0A077ZYH9"/>
<dbReference type="OrthoDB" id="26681at2759"/>
<dbReference type="CDD" id="cd06071">
    <property type="entry name" value="Beach"/>
    <property type="match status" value="1"/>
</dbReference>
<keyword evidence="5" id="KW-1185">Reference proteome</keyword>
<organism evidence="4 5">
    <name type="scientific">Stylonychia lemnae</name>
    <name type="common">Ciliate</name>
    <dbReference type="NCBI Taxonomy" id="5949"/>
    <lineage>
        <taxon>Eukaryota</taxon>
        <taxon>Sar</taxon>
        <taxon>Alveolata</taxon>
        <taxon>Ciliophora</taxon>
        <taxon>Intramacronucleata</taxon>
        <taxon>Spirotrichea</taxon>
        <taxon>Stichotrichia</taxon>
        <taxon>Sporadotrichida</taxon>
        <taxon>Oxytrichidae</taxon>
        <taxon>Stylonychinae</taxon>
        <taxon>Stylonychia</taxon>
    </lineage>
</organism>
<dbReference type="PANTHER" id="PTHR13743">
    <property type="entry name" value="BEIGE/BEACH-RELATED"/>
    <property type="match status" value="1"/>
</dbReference>
<dbReference type="Gene3D" id="2.130.10.10">
    <property type="entry name" value="YVTN repeat-like/Quinoprotein amine dehydrogenase"/>
    <property type="match status" value="1"/>
</dbReference>
<gene>
    <name evidence="4" type="primary">Contig8883.g9491</name>
    <name evidence="4" type="ORF">STYLEM_2574</name>
</gene>
<keyword evidence="1" id="KW-0853">WD repeat</keyword>
<dbReference type="PROSITE" id="PS50197">
    <property type="entry name" value="BEACH"/>
    <property type="match status" value="1"/>
</dbReference>
<feature type="repeat" description="WD" evidence="1">
    <location>
        <begin position="679"/>
        <end position="701"/>
    </location>
</feature>
<dbReference type="Gene3D" id="1.10.1540.10">
    <property type="entry name" value="BEACH domain"/>
    <property type="match status" value="1"/>
</dbReference>
<dbReference type="SMART" id="SM01026">
    <property type="entry name" value="Beach"/>
    <property type="match status" value="1"/>
</dbReference>
<dbReference type="Pfam" id="PF02138">
    <property type="entry name" value="Beach"/>
    <property type="match status" value="1"/>
</dbReference>
<accession>A0A077ZYH9</accession>
<dbReference type="SMART" id="SM00320">
    <property type="entry name" value="WD40"/>
    <property type="match status" value="3"/>
</dbReference>
<dbReference type="InterPro" id="IPR050865">
    <property type="entry name" value="BEACH_Domain"/>
</dbReference>
<protein>
    <submittedName>
        <fullName evidence="4">Protein fan</fullName>
    </submittedName>
</protein>
<feature type="compositionally biased region" description="Polar residues" evidence="2">
    <location>
        <begin position="567"/>
        <end position="576"/>
    </location>
</feature>
<feature type="region of interest" description="Disordered" evidence="2">
    <location>
        <begin position="561"/>
        <end position="592"/>
    </location>
</feature>
<proteinExistence type="predicted"/>
<dbReference type="InParanoid" id="A0A077ZYH9"/>
<dbReference type="InterPro" id="IPR036322">
    <property type="entry name" value="WD40_repeat_dom_sf"/>
</dbReference>
<sequence length="863" mass="100419">MLGIGKQSRKFNLLLLEEGEQYIKDFTGTVRFFDFVSEEYRSLIVEIENDSQQPILKYLFKFFAHEPQLFLNKLVEVPASNIVKPYKYHQVDQAQKEYYELQINIQFQSVETLYKSIFKLYELFKTKNSFHYEQDLDKMFFQNSEFFSNSSFDKTRIKSISEKTVLHKEFKVKQVIPMVQIEGLLYLTDKRIYFQPCHSIYKILTNKNKSLYVIFSNVEERDVFYQALRKMVSDSCVTTERSVLDYTQQWVNGGMSNQQYLLLLNSYAQRSFQDITQYPVFPWIIKDYKSDILDLNDINIYRDLSKPIGALNEKRLKEFIIRYNECPEGEKYLYGTHYSCPGYVIGFLVRQHPQWMIKFQGGKYDNPNRLFKGINKEWDSVNTNPGNVKELIPEFFMDNPDFLVNKQKLDFGVRSNGKRVDNAKLPSWAHSADDFLKKNRAALESDYVSNNIHLWIDLIFGCKQKSIDDFNVFHPLTYEGHVDFEKLQDPVQRLAYEVQITEFGQTPRQLFRLPHPQKYSKVIPKSLCATLESIQSTANAVMKDHEEQKLEDKFKQILEDETRESASETSFQTNKNSQKEDSKKQESIQTSDTKSSAFKDLSNFKFQTYDKVHKDVITSMHLINDDESNNQKLVTTSMDGFIKMIDVRDGQTKKAFFVCQSGINTATSLSSQDSFADKLISCSSDQTLRIWDLKGSNFSSPTILYDHEEEIVSASVHQNLLASMDLEGTIIVRDMRNLEVITNIRQSKQYESGQVLFNTQMKNEIIVFFNNELEMYDTDGRLIQSKELDFNVTHAAQDQDSVVLTYDNGTLAVYDWNSDKLVDEKEDIANIKSLAISSDKVPQNEKMLAIGGDKGDLTLLRQK</sequence>
<evidence type="ECO:0000313" key="5">
    <source>
        <dbReference type="Proteomes" id="UP000039865"/>
    </source>
</evidence>
<dbReference type="PANTHER" id="PTHR13743:SF123">
    <property type="entry name" value="PROTEIN FAN"/>
    <property type="match status" value="1"/>
</dbReference>
<feature type="domain" description="BEACH" evidence="3">
    <location>
        <begin position="235"/>
        <end position="518"/>
    </location>
</feature>
<evidence type="ECO:0000256" key="1">
    <source>
        <dbReference type="PROSITE-ProRule" id="PRU00221"/>
    </source>
</evidence>
<name>A0A077ZYH9_STYLE</name>
<dbReference type="SUPFAM" id="SSF50978">
    <property type="entry name" value="WD40 repeat-like"/>
    <property type="match status" value="1"/>
</dbReference>
<dbReference type="InterPro" id="IPR001680">
    <property type="entry name" value="WD40_rpt"/>
</dbReference>
<evidence type="ECO:0000259" key="3">
    <source>
        <dbReference type="PROSITE" id="PS50197"/>
    </source>
</evidence>
<dbReference type="Proteomes" id="UP000039865">
    <property type="component" value="Unassembled WGS sequence"/>
</dbReference>